<dbReference type="SUPFAM" id="SSF50965">
    <property type="entry name" value="Galactose oxidase, central domain"/>
    <property type="match status" value="1"/>
</dbReference>
<dbReference type="Proteomes" id="UP001633002">
    <property type="component" value="Unassembled WGS sequence"/>
</dbReference>
<comment type="caution">
    <text evidence="1">The sequence shown here is derived from an EMBL/GenBank/DDBJ whole genome shotgun (WGS) entry which is preliminary data.</text>
</comment>
<reference evidence="1 2" key="1">
    <citation type="submission" date="2024-09" db="EMBL/GenBank/DDBJ databases">
        <title>Chromosome-scale assembly of Riccia sorocarpa.</title>
        <authorList>
            <person name="Paukszto L."/>
        </authorList>
    </citation>
    <scope>NUCLEOTIDE SEQUENCE [LARGE SCALE GENOMIC DNA]</scope>
    <source>
        <strain evidence="1">LP-2024</strain>
        <tissue evidence="1">Aerial parts of the thallus</tissue>
    </source>
</reference>
<protein>
    <submittedName>
        <fullName evidence="1">Uncharacterized protein</fullName>
    </submittedName>
</protein>
<organism evidence="1 2">
    <name type="scientific">Riccia sorocarpa</name>
    <dbReference type="NCBI Taxonomy" id="122646"/>
    <lineage>
        <taxon>Eukaryota</taxon>
        <taxon>Viridiplantae</taxon>
        <taxon>Streptophyta</taxon>
        <taxon>Embryophyta</taxon>
        <taxon>Marchantiophyta</taxon>
        <taxon>Marchantiopsida</taxon>
        <taxon>Marchantiidae</taxon>
        <taxon>Marchantiales</taxon>
        <taxon>Ricciaceae</taxon>
        <taxon>Riccia</taxon>
    </lineage>
</organism>
<evidence type="ECO:0000313" key="1">
    <source>
        <dbReference type="EMBL" id="KAL3695492.1"/>
    </source>
</evidence>
<gene>
    <name evidence="1" type="ORF">R1sor_009568</name>
</gene>
<dbReference type="EMBL" id="JBJQOH010000002">
    <property type="protein sequence ID" value="KAL3695492.1"/>
    <property type="molecule type" value="Genomic_DNA"/>
</dbReference>
<name>A0ABD3HVH2_9MARC</name>
<dbReference type="PANTHER" id="PTHR31672:SF2">
    <property type="entry name" value="F-BOX DOMAIN-CONTAINING PROTEIN"/>
    <property type="match status" value="1"/>
</dbReference>
<dbReference type="AlphaFoldDB" id="A0ABD3HVH2"/>
<proteinExistence type="predicted"/>
<dbReference type="PANTHER" id="PTHR31672">
    <property type="entry name" value="BNACNNG10540D PROTEIN"/>
    <property type="match status" value="1"/>
</dbReference>
<sequence>METEEFDSTLWQQLPFELLENVLARLPSLYPSETPPYLAVPSTKTNTWEKHTLNFTSSRVYVAATDEGLICFGCEPVGTLFIYNPLSRQWRKLTIPEQDNGEGSGTETLVGLIVDRATNYKLIVGFLSHLIVIEKPTRTLIYDSVSSTWTTVSVCPVAPSDYVDWSPGFPDILRASQCVRCGHNVYWLVEECREFTGVALRFLVKFDVKAGIWTVDEPDLPYPHYVGFTEDDMYLRPDSDLPKPYGLGECDPPPWNFHLASNGGAVYVTLFDSLLCKDAQEAYSGEFSDLIPEVRIIDADFVCEVWELANPPEGYLPTKAVSLVEVWFVVFEYGGICRTERGNRPLLVFTYNARRNVWGWLPELGSNSSCLGVVPEDYPAHWLPEFFTCTLSLRAFL</sequence>
<dbReference type="InterPro" id="IPR050796">
    <property type="entry name" value="SCF_F-box_component"/>
</dbReference>
<accession>A0ABD3HVH2</accession>
<evidence type="ECO:0000313" key="2">
    <source>
        <dbReference type="Proteomes" id="UP001633002"/>
    </source>
</evidence>
<dbReference type="InterPro" id="IPR011043">
    <property type="entry name" value="Gal_Oxase/kelch_b-propeller"/>
</dbReference>
<keyword evidence="2" id="KW-1185">Reference proteome</keyword>